<dbReference type="AlphaFoldDB" id="F0VKG7"/>
<dbReference type="OMA" id="DYWARYA"/>
<dbReference type="InParanoid" id="F0VKG7"/>
<reference evidence="2" key="1">
    <citation type="journal article" date="2012" name="PLoS Pathog.">
        <title>Comparative genomics of the apicomplexan parasites Toxoplasma gondii and Neospora caninum: Coccidia differing in host range and transmission strategy.</title>
        <authorList>
            <person name="Reid A.J."/>
            <person name="Vermont S.J."/>
            <person name="Cotton J.A."/>
            <person name="Harris D."/>
            <person name="Hill-Cawthorne G.A."/>
            <person name="Konen-Waisman S."/>
            <person name="Latham S.M."/>
            <person name="Mourier T."/>
            <person name="Norton R."/>
            <person name="Quail M.A."/>
            <person name="Sanders M."/>
            <person name="Shanmugam D."/>
            <person name="Sohal A."/>
            <person name="Wasmuth J.D."/>
            <person name="Brunk B."/>
            <person name="Grigg M.E."/>
            <person name="Howard J.C."/>
            <person name="Parkinson J."/>
            <person name="Roos D.S."/>
            <person name="Trees A.J."/>
            <person name="Berriman M."/>
            <person name="Pain A."/>
            <person name="Wastling J.M."/>
        </authorList>
    </citation>
    <scope>NUCLEOTIDE SEQUENCE [LARGE SCALE GENOMIC DNA]</scope>
    <source>
        <strain evidence="2">Liverpool</strain>
    </source>
</reference>
<gene>
    <name evidence="1" type="ORF">NCLIV_049960</name>
</gene>
<name>F0VKG7_NEOCL</name>
<dbReference type="RefSeq" id="XP_003884598.1">
    <property type="nucleotide sequence ID" value="XM_003884549.1"/>
</dbReference>
<accession>F0VKG7</accession>
<dbReference type="VEuPathDB" id="ToxoDB:NCLIV_049960"/>
<proteinExistence type="predicted"/>
<protein>
    <submittedName>
        <fullName evidence="1">Uncharacterized protein</fullName>
    </submittedName>
</protein>
<evidence type="ECO:0000313" key="1">
    <source>
        <dbReference type="EMBL" id="CBZ54568.1"/>
    </source>
</evidence>
<dbReference type="Proteomes" id="UP000007494">
    <property type="component" value="Chromosome X"/>
</dbReference>
<dbReference type="eggNOG" id="ENOG502QZDI">
    <property type="taxonomic scope" value="Eukaryota"/>
</dbReference>
<organism evidence="1 2">
    <name type="scientific">Neospora caninum (strain Liverpool)</name>
    <dbReference type="NCBI Taxonomy" id="572307"/>
    <lineage>
        <taxon>Eukaryota</taxon>
        <taxon>Sar</taxon>
        <taxon>Alveolata</taxon>
        <taxon>Apicomplexa</taxon>
        <taxon>Conoidasida</taxon>
        <taxon>Coccidia</taxon>
        <taxon>Eucoccidiorida</taxon>
        <taxon>Eimeriorina</taxon>
        <taxon>Sarcocystidae</taxon>
        <taxon>Neospora</taxon>
    </lineage>
</organism>
<dbReference type="OrthoDB" id="346186at2759"/>
<keyword evidence="2" id="KW-1185">Reference proteome</keyword>
<dbReference type="EMBL" id="FR823391">
    <property type="protein sequence ID" value="CBZ54568.1"/>
    <property type="molecule type" value="Genomic_DNA"/>
</dbReference>
<sequence>MLPDAGHESESFRNAHDESVEASDRISALIRHAISNLWPVLFRSWPKREEANFDHGVQQETELEARRLATEQHEPPEVSAAGVEWAVTSCYRRPDSTGGHRGDDGIADLIAGGPGQSLLSRKAVLSLANVAGTTQKPTPQWLVSDRIDTGYMQYGYKTAAALDASGALGSHANLETRVVEEAVVPEDDMDITQMITAAFLEYKSDWQEFSHYLWSRFLGHSKYILALRSAEVLESANLARPAKDLVESEHFNRGEAERLAVCIALEGCLGDSPTAIMMRASRCVDALGITAYHAMPSVLKQDDRATLHKLFIDAYAELLMALEAILEIPVGERFQQGLYEQQLEDRLRAVDTSAGSRSSLEAATMQSMSYCDATARTRRQELALFLLTNARMVADANKLRLPSTTITALQELAVDGKTASNTLLNLVLGELQTTCASAIARGDHGINLIKRCVTDFINEMPSPLSKAFCADKVDTLARILQSGAEIQKPTNSYLQQVDHIATKTSDILKDLAMQEARSFRFLLPFGYNTPRVAELVDMPRDQLVAVAEAFALSQYAEEADMQKLTVASNNASSDLFASELVSELKSAHQKMQNGLSLPDVLRKHTRRKNKDFRLELPMMFMVDSMYGCARQMASVILNDKSVQPTCQLTRGTPTAIADCVSPSEELAKAMLREPKLLQIRAPHWLSANGVAEECRLMERLLDEGVAGGDFKFLVMSELEKYDCGKDPLNRDYWARYALKTEMLRDLYQRYAVEETTPTVEDFILNMFGINVKEFERSKKVEVRSSKLLIQRTFQKVIRDRPYLAQCRQDEATFLNELGLSLRHILSQITREETGELPRQGTEQLISIIQPVIENASLERDVAVELKATIEPFAYALLPKHQHLIGEFCVTESKV</sequence>
<dbReference type="GeneID" id="13442499"/>
<evidence type="ECO:0000313" key="2">
    <source>
        <dbReference type="Proteomes" id="UP000007494"/>
    </source>
</evidence>